<organism evidence="4 5">
    <name type="scientific">Synechococcus sp. (strain ATCC 27144 / PCC 6301 / SAUG 1402/1)</name>
    <name type="common">Anacystis nidulans</name>
    <dbReference type="NCBI Taxonomy" id="269084"/>
    <lineage>
        <taxon>Bacteria</taxon>
        <taxon>Bacillati</taxon>
        <taxon>Cyanobacteriota</taxon>
        <taxon>Cyanophyceae</taxon>
        <taxon>Synechococcales</taxon>
        <taxon>Synechococcaceae</taxon>
        <taxon>Synechococcus</taxon>
    </lineage>
</organism>
<dbReference type="PANTHER" id="PTHR43861:SF1">
    <property type="entry name" value="TRANS-ACONITATE 2-METHYLTRANSFERASE"/>
    <property type="match status" value="1"/>
</dbReference>
<keyword evidence="2" id="KW-0808">Transferase</keyword>
<gene>
    <name evidence="4" type="ordered locus">syc0457_d</name>
</gene>
<evidence type="ECO:0000256" key="2">
    <source>
        <dbReference type="ARBA" id="ARBA00022679"/>
    </source>
</evidence>
<sequence>MFLLEPKQSSNPMQPQETAARYDTIAQWWQTQHQDSQYGLRQLERAIQFVDPTHQPKLALEVGCGSSGRFIECLSNRGFQVEGLDISTAMIDLAQQLHPEVTFYRADICEWIPSKSYSLIVAWDSTFHLPLDQQAPVHRKLCAALEDQGILMFTCGGGDQAGEIAGVFQGQDFEYSTLGIDAFLKLLSDCHCTCLHLEYDQYPERHVYVIAKKVGAAIH</sequence>
<dbReference type="Gene3D" id="3.40.50.150">
    <property type="entry name" value="Vaccinia Virus protein VP39"/>
    <property type="match status" value="1"/>
</dbReference>
<accession>A0A0H3K0B1</accession>
<dbReference type="InterPro" id="IPR029063">
    <property type="entry name" value="SAM-dependent_MTases_sf"/>
</dbReference>
<keyword evidence="1" id="KW-0489">Methyltransferase</keyword>
<evidence type="ECO:0000313" key="5">
    <source>
        <dbReference type="Proteomes" id="UP000001175"/>
    </source>
</evidence>
<proteinExistence type="predicted"/>
<dbReference type="CDD" id="cd02440">
    <property type="entry name" value="AdoMet_MTases"/>
    <property type="match status" value="1"/>
</dbReference>
<dbReference type="PANTHER" id="PTHR43861">
    <property type="entry name" value="TRANS-ACONITATE 2-METHYLTRANSFERASE-RELATED"/>
    <property type="match status" value="1"/>
</dbReference>
<protein>
    <recommendedName>
        <fullName evidence="3">Methyltransferase domain-containing protein</fullName>
    </recommendedName>
</protein>
<feature type="domain" description="Methyltransferase" evidence="3">
    <location>
        <begin position="60"/>
        <end position="149"/>
    </location>
</feature>
<evidence type="ECO:0000259" key="3">
    <source>
        <dbReference type="Pfam" id="PF13649"/>
    </source>
</evidence>
<dbReference type="KEGG" id="syc:syc0457_d"/>
<dbReference type="SUPFAM" id="SSF53335">
    <property type="entry name" value="S-adenosyl-L-methionine-dependent methyltransferases"/>
    <property type="match status" value="1"/>
</dbReference>
<name>A0A0H3K0B1_SYNP6</name>
<dbReference type="GO" id="GO:0008168">
    <property type="term" value="F:methyltransferase activity"/>
    <property type="evidence" value="ECO:0007669"/>
    <property type="project" value="UniProtKB-KW"/>
</dbReference>
<evidence type="ECO:0000256" key="1">
    <source>
        <dbReference type="ARBA" id="ARBA00022603"/>
    </source>
</evidence>
<dbReference type="GO" id="GO:0032259">
    <property type="term" value="P:methylation"/>
    <property type="evidence" value="ECO:0007669"/>
    <property type="project" value="UniProtKB-KW"/>
</dbReference>
<dbReference type="EMBL" id="AP008231">
    <property type="protein sequence ID" value="BAD78647.1"/>
    <property type="molecule type" value="Genomic_DNA"/>
</dbReference>
<dbReference type="RefSeq" id="WP_011242769.1">
    <property type="nucleotide sequence ID" value="NC_006576.1"/>
</dbReference>
<dbReference type="eggNOG" id="COG4106">
    <property type="taxonomic scope" value="Bacteria"/>
</dbReference>
<dbReference type="Proteomes" id="UP000001175">
    <property type="component" value="Chromosome"/>
</dbReference>
<reference evidence="4 5" key="1">
    <citation type="journal article" date="2007" name="Photosyn. Res.">
        <title>Complete nucleotide sequence of the freshwater unicellular cyanobacterium Synechococcus elongatus PCC 6301 chromosome: gene content and organization.</title>
        <authorList>
            <person name="Sugita C."/>
            <person name="Ogata K."/>
            <person name="Shikata M."/>
            <person name="Jikuya H."/>
            <person name="Takano J."/>
            <person name="Furumichi M."/>
            <person name="Kanehisa M."/>
            <person name="Omata T."/>
            <person name="Sugiura M."/>
            <person name="Sugita M."/>
        </authorList>
    </citation>
    <scope>NUCLEOTIDE SEQUENCE [LARGE SCALE GENOMIC DNA]</scope>
    <source>
        <strain evidence="5">ATCC 27144 / PCC 6301 / SAUG 1402/1</strain>
    </source>
</reference>
<dbReference type="Pfam" id="PF13649">
    <property type="entry name" value="Methyltransf_25"/>
    <property type="match status" value="1"/>
</dbReference>
<dbReference type="AlphaFoldDB" id="A0A0H3K0B1"/>
<evidence type="ECO:0000313" key="4">
    <source>
        <dbReference type="EMBL" id="BAD78647.1"/>
    </source>
</evidence>
<dbReference type="InterPro" id="IPR041698">
    <property type="entry name" value="Methyltransf_25"/>
</dbReference>